<feature type="region of interest" description="Disordered" evidence="1">
    <location>
        <begin position="80"/>
        <end position="127"/>
    </location>
</feature>
<protein>
    <submittedName>
        <fullName evidence="2">Uncharacterized protein</fullName>
    </submittedName>
</protein>
<name>A0A6S7H1E1_PARCT</name>
<feature type="compositionally biased region" description="Polar residues" evidence="1">
    <location>
        <begin position="88"/>
        <end position="97"/>
    </location>
</feature>
<accession>A0A6S7H1E1</accession>
<dbReference type="OrthoDB" id="6780101at2759"/>
<evidence type="ECO:0000313" key="2">
    <source>
        <dbReference type="EMBL" id="CAB3990271.1"/>
    </source>
</evidence>
<gene>
    <name evidence="2" type="ORF">PACLA_8A031468</name>
</gene>
<organism evidence="2 3">
    <name type="scientific">Paramuricea clavata</name>
    <name type="common">Red gorgonian</name>
    <name type="synonym">Violescent sea-whip</name>
    <dbReference type="NCBI Taxonomy" id="317549"/>
    <lineage>
        <taxon>Eukaryota</taxon>
        <taxon>Metazoa</taxon>
        <taxon>Cnidaria</taxon>
        <taxon>Anthozoa</taxon>
        <taxon>Octocorallia</taxon>
        <taxon>Malacalcyonacea</taxon>
        <taxon>Plexauridae</taxon>
        <taxon>Paramuricea</taxon>
    </lineage>
</organism>
<dbReference type="PANTHER" id="PTHR33480">
    <property type="entry name" value="SET DOMAIN-CONTAINING PROTEIN-RELATED"/>
    <property type="match status" value="1"/>
</dbReference>
<dbReference type="AlphaFoldDB" id="A0A6S7H1E1"/>
<proteinExistence type="predicted"/>
<evidence type="ECO:0000256" key="1">
    <source>
        <dbReference type="SAM" id="MobiDB-lite"/>
    </source>
</evidence>
<sequence length="191" mass="21928">MRKYVAAVSQLVDMNESEMGWLANHMGHNIHVHKEFYRLPQTTIEMAIVGNLLMAVDEGRAHLFKGKNPRQLHLSDFDTAPQEDACKGSSTGNLAENENSDEDGEPSQGADTTKKQTNVLKKRKGSIPKQWTTDEKKIVHKYFSEHIKRNRLPKKGECVDFVEGNKEIIKGRQWSTVKDYVRNYLEKKKRC</sequence>
<evidence type="ECO:0000313" key="3">
    <source>
        <dbReference type="Proteomes" id="UP001152795"/>
    </source>
</evidence>
<dbReference type="EMBL" id="CACRXK020001633">
    <property type="protein sequence ID" value="CAB3990271.1"/>
    <property type="molecule type" value="Genomic_DNA"/>
</dbReference>
<keyword evidence="3" id="KW-1185">Reference proteome</keyword>
<comment type="caution">
    <text evidence="2">The sequence shown here is derived from an EMBL/GenBank/DDBJ whole genome shotgun (WGS) entry which is preliminary data.</text>
</comment>
<feature type="compositionally biased region" description="Polar residues" evidence="1">
    <location>
        <begin position="109"/>
        <end position="119"/>
    </location>
</feature>
<reference evidence="2" key="1">
    <citation type="submission" date="2020-04" db="EMBL/GenBank/DDBJ databases">
        <authorList>
            <person name="Alioto T."/>
            <person name="Alioto T."/>
            <person name="Gomez Garrido J."/>
        </authorList>
    </citation>
    <scope>NUCLEOTIDE SEQUENCE</scope>
    <source>
        <strain evidence="2">A484AB</strain>
    </source>
</reference>
<dbReference type="Proteomes" id="UP001152795">
    <property type="component" value="Unassembled WGS sequence"/>
</dbReference>